<gene>
    <name evidence="2" type="ORF">Taro_053923</name>
</gene>
<evidence type="ECO:0000313" key="2">
    <source>
        <dbReference type="EMBL" id="MQM20892.1"/>
    </source>
</evidence>
<keyword evidence="1" id="KW-1133">Transmembrane helix</keyword>
<keyword evidence="1" id="KW-0472">Membrane</keyword>
<organism evidence="2 3">
    <name type="scientific">Colocasia esculenta</name>
    <name type="common">Wild taro</name>
    <name type="synonym">Arum esculentum</name>
    <dbReference type="NCBI Taxonomy" id="4460"/>
    <lineage>
        <taxon>Eukaryota</taxon>
        <taxon>Viridiplantae</taxon>
        <taxon>Streptophyta</taxon>
        <taxon>Embryophyta</taxon>
        <taxon>Tracheophyta</taxon>
        <taxon>Spermatophyta</taxon>
        <taxon>Magnoliopsida</taxon>
        <taxon>Liliopsida</taxon>
        <taxon>Araceae</taxon>
        <taxon>Aroideae</taxon>
        <taxon>Colocasieae</taxon>
        <taxon>Colocasia</taxon>
    </lineage>
</organism>
<sequence>MAALSRSSGEVKGRSQASEQWEWLASLVWPCWLVLLVVSALVSSQFHSPILGCQSVVAPVCVASQPRGVSAVQGGSACGPSTLWRSEVAMLVVRRPSHMVARWSP</sequence>
<evidence type="ECO:0000313" key="3">
    <source>
        <dbReference type="Proteomes" id="UP000652761"/>
    </source>
</evidence>
<keyword evidence="3" id="KW-1185">Reference proteome</keyword>
<protein>
    <submittedName>
        <fullName evidence="2">Uncharacterized protein</fullName>
    </submittedName>
</protein>
<proteinExistence type="predicted"/>
<comment type="caution">
    <text evidence="2">The sequence shown here is derived from an EMBL/GenBank/DDBJ whole genome shotgun (WGS) entry which is preliminary data.</text>
</comment>
<reference evidence="2" key="1">
    <citation type="submission" date="2017-07" db="EMBL/GenBank/DDBJ databases">
        <title>Taro Niue Genome Assembly and Annotation.</title>
        <authorList>
            <person name="Atibalentja N."/>
            <person name="Keating K."/>
            <person name="Fields C.J."/>
        </authorList>
    </citation>
    <scope>NUCLEOTIDE SEQUENCE</scope>
    <source>
        <strain evidence="2">Niue_2</strain>
        <tissue evidence="2">Leaf</tissue>
    </source>
</reference>
<keyword evidence="1" id="KW-0812">Transmembrane</keyword>
<dbReference type="Proteomes" id="UP000652761">
    <property type="component" value="Unassembled WGS sequence"/>
</dbReference>
<evidence type="ECO:0000256" key="1">
    <source>
        <dbReference type="SAM" id="Phobius"/>
    </source>
</evidence>
<dbReference type="EMBL" id="NMUH01010332">
    <property type="protein sequence ID" value="MQM20892.1"/>
    <property type="molecule type" value="Genomic_DNA"/>
</dbReference>
<feature type="transmembrane region" description="Helical" evidence="1">
    <location>
        <begin position="21"/>
        <end position="42"/>
    </location>
</feature>
<dbReference type="AlphaFoldDB" id="A0A843XNZ5"/>
<accession>A0A843XNZ5</accession>
<name>A0A843XNZ5_COLES</name>